<feature type="zinc finger region" description="C3H1-type" evidence="1">
    <location>
        <begin position="203"/>
        <end position="231"/>
    </location>
</feature>
<keyword evidence="1" id="KW-0863">Zinc-finger</keyword>
<dbReference type="InterPro" id="IPR000571">
    <property type="entry name" value="Znf_CCCH"/>
</dbReference>
<feature type="compositionally biased region" description="Polar residues" evidence="2">
    <location>
        <begin position="161"/>
        <end position="183"/>
    </location>
</feature>
<feature type="compositionally biased region" description="Low complexity" evidence="2">
    <location>
        <begin position="53"/>
        <end position="83"/>
    </location>
</feature>
<dbReference type="GO" id="GO:0008270">
    <property type="term" value="F:zinc ion binding"/>
    <property type="evidence" value="ECO:0007669"/>
    <property type="project" value="UniProtKB-KW"/>
</dbReference>
<evidence type="ECO:0000259" key="3">
    <source>
        <dbReference type="PROSITE" id="PS50103"/>
    </source>
</evidence>
<evidence type="ECO:0000256" key="1">
    <source>
        <dbReference type="PROSITE-ProRule" id="PRU00723"/>
    </source>
</evidence>
<feature type="compositionally biased region" description="Basic and acidic residues" evidence="2">
    <location>
        <begin position="277"/>
        <end position="291"/>
    </location>
</feature>
<keyword evidence="1" id="KW-0479">Metal-binding</keyword>
<sequence length="321" mass="33339">MATKTRTLKAGGATRAKRPEASTANLVVCASVPRGAEDGKNAKRELLQRNVKACSAPTSAAAAMTGTPSPLDQKAKAAPTPTADKVSASPSRGPSKRVTYTSNSSKAGKSERAPSESMHKDTLCSRKKGEDDPTQKLMPPDGKTTADKTHTVEKRSARCNVPSSDAATSAVSNTDSNSAPSVSGTGGPGVQKRPADTDATPLKRSSWPCKSWDANGYCPKGDACHRRHRKLVVPNGSSVSGESPATAKQAVAHSGGDPRQHAPPSSQALQADQAKLNVEDPTKVSSGDRLEQTPVQPLSDHERSANNSPEVVSASKCADCI</sequence>
<feature type="region of interest" description="Disordered" evidence="2">
    <location>
        <begin position="53"/>
        <end position="221"/>
    </location>
</feature>
<gene>
    <name evidence="4" type="ORF">DAEQUDRAFT_305275</name>
</gene>
<feature type="region of interest" description="Disordered" evidence="2">
    <location>
        <begin position="1"/>
        <end position="24"/>
    </location>
</feature>
<reference evidence="4 5" key="1">
    <citation type="journal article" date="2016" name="Mol. Biol. Evol.">
        <title>Comparative Genomics of Early-Diverging Mushroom-Forming Fungi Provides Insights into the Origins of Lignocellulose Decay Capabilities.</title>
        <authorList>
            <person name="Nagy L.G."/>
            <person name="Riley R."/>
            <person name="Tritt A."/>
            <person name="Adam C."/>
            <person name="Daum C."/>
            <person name="Floudas D."/>
            <person name="Sun H."/>
            <person name="Yadav J.S."/>
            <person name="Pangilinan J."/>
            <person name="Larsson K.H."/>
            <person name="Matsuura K."/>
            <person name="Barry K."/>
            <person name="Labutti K."/>
            <person name="Kuo R."/>
            <person name="Ohm R.A."/>
            <person name="Bhattacharya S.S."/>
            <person name="Shirouzu T."/>
            <person name="Yoshinaga Y."/>
            <person name="Martin F.M."/>
            <person name="Grigoriev I.V."/>
            <person name="Hibbett D.S."/>
        </authorList>
    </citation>
    <scope>NUCLEOTIDE SEQUENCE [LARGE SCALE GENOMIC DNA]</scope>
    <source>
        <strain evidence="4 5">L-15889</strain>
    </source>
</reference>
<proteinExistence type="predicted"/>
<feature type="compositionally biased region" description="Polar residues" evidence="2">
    <location>
        <begin position="88"/>
        <end position="107"/>
    </location>
</feature>
<feature type="compositionally biased region" description="Basic and acidic residues" evidence="2">
    <location>
        <begin position="108"/>
        <end position="134"/>
    </location>
</feature>
<evidence type="ECO:0000313" key="5">
    <source>
        <dbReference type="Proteomes" id="UP000076727"/>
    </source>
</evidence>
<dbReference type="Proteomes" id="UP000076727">
    <property type="component" value="Unassembled WGS sequence"/>
</dbReference>
<feature type="domain" description="C3H1-type" evidence="3">
    <location>
        <begin position="203"/>
        <end position="231"/>
    </location>
</feature>
<evidence type="ECO:0000313" key="4">
    <source>
        <dbReference type="EMBL" id="KZT68890.1"/>
    </source>
</evidence>
<accession>A0A165Q1E4</accession>
<protein>
    <recommendedName>
        <fullName evidence="3">C3H1-type domain-containing protein</fullName>
    </recommendedName>
</protein>
<keyword evidence="5" id="KW-1185">Reference proteome</keyword>
<dbReference type="EMBL" id="KV429062">
    <property type="protein sequence ID" value="KZT68890.1"/>
    <property type="molecule type" value="Genomic_DNA"/>
</dbReference>
<organism evidence="4 5">
    <name type="scientific">Daedalea quercina L-15889</name>
    <dbReference type="NCBI Taxonomy" id="1314783"/>
    <lineage>
        <taxon>Eukaryota</taxon>
        <taxon>Fungi</taxon>
        <taxon>Dikarya</taxon>
        <taxon>Basidiomycota</taxon>
        <taxon>Agaricomycotina</taxon>
        <taxon>Agaricomycetes</taxon>
        <taxon>Polyporales</taxon>
        <taxon>Fomitopsis</taxon>
    </lineage>
</organism>
<keyword evidence="1" id="KW-0862">Zinc</keyword>
<feature type="region of interest" description="Disordered" evidence="2">
    <location>
        <begin position="234"/>
        <end position="321"/>
    </location>
</feature>
<feature type="compositionally biased region" description="Basic and acidic residues" evidence="2">
    <location>
        <begin position="144"/>
        <end position="156"/>
    </location>
</feature>
<dbReference type="PROSITE" id="PS50103">
    <property type="entry name" value="ZF_C3H1"/>
    <property type="match status" value="1"/>
</dbReference>
<evidence type="ECO:0000256" key="2">
    <source>
        <dbReference type="SAM" id="MobiDB-lite"/>
    </source>
</evidence>
<name>A0A165Q1E4_9APHY</name>
<dbReference type="AlphaFoldDB" id="A0A165Q1E4"/>